<dbReference type="EMBL" id="UAVB01000003">
    <property type="protein sequence ID" value="SQA20104.1"/>
    <property type="molecule type" value="Genomic_DNA"/>
</dbReference>
<dbReference type="AlphaFoldDB" id="A0A7Z7KC49"/>
<sequence length="97" mass="11550">MDEHKLLKPFKERMRVFHDLDDDNLSLILKSSESALKGLLGFDLMDYESGKELIMERSRYVFNDCLELFYDSFKNEIARLAIEEMEREYESKNDSTI</sequence>
<dbReference type="EMBL" id="MAWT01000042">
    <property type="protein sequence ID" value="OCM70883.1"/>
    <property type="molecule type" value="Genomic_DNA"/>
</dbReference>
<evidence type="ECO:0000313" key="5">
    <source>
        <dbReference type="Proteomes" id="UP000250200"/>
    </source>
</evidence>
<dbReference type="Proteomes" id="UP000250200">
    <property type="component" value="Unassembled WGS sequence"/>
</dbReference>
<evidence type="ECO:0000313" key="3">
    <source>
        <dbReference type="EMBL" id="SQA20104.1"/>
    </source>
</evidence>
<name>A0A7Z7KC49_STRAG</name>
<accession>A0A7Z7KC49</accession>
<dbReference type="EMBL" id="UAVB01000001">
    <property type="protein sequence ID" value="SQA19295.1"/>
    <property type="molecule type" value="Genomic_DNA"/>
</dbReference>
<dbReference type="Proteomes" id="UP000093122">
    <property type="component" value="Unassembled WGS sequence"/>
</dbReference>
<proteinExistence type="predicted"/>
<evidence type="ECO:0000313" key="4">
    <source>
        <dbReference type="Proteomes" id="UP000093122"/>
    </source>
</evidence>
<evidence type="ECO:0000313" key="1">
    <source>
        <dbReference type="EMBL" id="OCM70883.1"/>
    </source>
</evidence>
<reference evidence="3 5" key="2">
    <citation type="submission" date="2018-06" db="EMBL/GenBank/DDBJ databases">
        <authorList>
            <consortium name="Pathogen Informatics"/>
            <person name="Doyle S."/>
        </authorList>
    </citation>
    <scope>NUCLEOTIDE SEQUENCE [LARGE SCALE GENOMIC DNA]</scope>
    <source>
        <strain evidence="3 5">NCTC8181</strain>
    </source>
</reference>
<dbReference type="CDD" id="cd08054">
    <property type="entry name" value="gp6"/>
    <property type="match status" value="1"/>
</dbReference>
<comment type="caution">
    <text evidence="3">The sequence shown here is derived from an EMBL/GenBank/DDBJ whole genome shotgun (WGS) entry which is preliminary data.</text>
</comment>
<protein>
    <recommendedName>
        <fullName evidence="6">Phage gp6-like head-tail connector protein</fullName>
    </recommendedName>
</protein>
<reference evidence="1 4" key="1">
    <citation type="journal article" date="2016" name="Sci. Rep.">
        <title>Serotype IV Streptococcus agalactiae ST-452 has arisen from large genomic recombination events between CC23 and the hypervirulent CC17 lineages.</title>
        <authorList>
            <person name="Campisi E."/>
            <person name="Rinaudo C.D."/>
            <person name="Donati C."/>
            <person name="Barucco M."/>
            <person name="Torricelli G."/>
            <person name="Edwards M.S."/>
            <person name="Baker C.J."/>
            <person name="Margarit I."/>
            <person name="Rosini R."/>
        </authorList>
    </citation>
    <scope>NUCLEOTIDE SEQUENCE [LARGE SCALE GENOMIC DNA]</scope>
    <source>
        <strain evidence="1 4">CZ-PW-140</strain>
    </source>
</reference>
<organism evidence="3 5">
    <name type="scientific">Streptococcus agalactiae</name>
    <dbReference type="NCBI Taxonomy" id="1311"/>
    <lineage>
        <taxon>Bacteria</taxon>
        <taxon>Bacillati</taxon>
        <taxon>Bacillota</taxon>
        <taxon>Bacilli</taxon>
        <taxon>Lactobacillales</taxon>
        <taxon>Streptococcaceae</taxon>
        <taxon>Streptococcus</taxon>
    </lineage>
</organism>
<dbReference type="RefSeq" id="WP_000343313.1">
    <property type="nucleotide sequence ID" value="NZ_CAACXY010000005.1"/>
</dbReference>
<evidence type="ECO:0000313" key="2">
    <source>
        <dbReference type="EMBL" id="SQA19295.1"/>
    </source>
</evidence>
<gene>
    <name evidence="1" type="ORF">AX245_03400</name>
    <name evidence="2" type="ORF">NCTC8181_02362</name>
    <name evidence="3" type="ORF">NCTC8181_02454</name>
</gene>
<evidence type="ECO:0008006" key="6">
    <source>
        <dbReference type="Google" id="ProtNLM"/>
    </source>
</evidence>